<sequence>MNTFSVWPIWLCNTWSTVNEPHPVSYLLLGATVSLEDWESGNVTASVGDSGQCLCHVYAPDTTFPADRVEHMQQVSKDMIIEIQNMTMFVNQLESYDKSNLEVIRIEFAKLQKKLEDCQQDQDFKLDIGNCNGTGIVSLSKPNVIQLNAHLSGGYLYGGWAKDSKPLRGYESMYVYGAHTGPNIYDFYLYRDYDSLILRSNFKRYDLPSGWVGTGNNFAVRGHSIYYQRSTYDMCKINVTSNKYDYRAISEASGSFSYSYSTNQILDFAGDENGLWVMYASEDSKGKIIVAKLDEKSFGIEDKWNTGVYKQLSGNAFMACGVMYATRSVDLTTEEIFYALDTRTGEEQHLSIPFQKFQEKYTYLDYNPTDQKLYMYNNGYYVSYNLAFPQGWQAPLC</sequence>
<accession>A0A8C6TEM5</accession>
<protein>
    <submittedName>
        <fullName evidence="5">Si:ch211-173a9.6</fullName>
    </submittedName>
</protein>
<dbReference type="Pfam" id="PF02191">
    <property type="entry name" value="OLF"/>
    <property type="match status" value="1"/>
</dbReference>
<evidence type="ECO:0000313" key="5">
    <source>
        <dbReference type="Ensembl" id="ENSNMLP00000017084.1"/>
    </source>
</evidence>
<dbReference type="InterPro" id="IPR050605">
    <property type="entry name" value="Olfactomedin-like_domain"/>
</dbReference>
<dbReference type="PANTHER" id="PTHR23192:SF7">
    <property type="entry name" value="OLFACTOMEDIN-4"/>
    <property type="match status" value="1"/>
</dbReference>
<evidence type="ECO:0000259" key="4">
    <source>
        <dbReference type="PROSITE" id="PS51132"/>
    </source>
</evidence>
<dbReference type="Ensembl" id="ENSNMLT00000019215.1">
    <property type="protein sequence ID" value="ENSNMLP00000017084.1"/>
    <property type="gene ID" value="ENSNMLG00000011297.1"/>
</dbReference>
<dbReference type="Proteomes" id="UP000694523">
    <property type="component" value="Unplaced"/>
</dbReference>
<reference evidence="5" key="2">
    <citation type="submission" date="2025-09" db="UniProtKB">
        <authorList>
            <consortium name="Ensembl"/>
        </authorList>
    </citation>
    <scope>IDENTIFICATION</scope>
</reference>
<organism evidence="5 6">
    <name type="scientific">Neogobius melanostomus</name>
    <name type="common">round goby</name>
    <dbReference type="NCBI Taxonomy" id="47308"/>
    <lineage>
        <taxon>Eukaryota</taxon>
        <taxon>Metazoa</taxon>
        <taxon>Chordata</taxon>
        <taxon>Craniata</taxon>
        <taxon>Vertebrata</taxon>
        <taxon>Euteleostomi</taxon>
        <taxon>Actinopterygii</taxon>
        <taxon>Neopterygii</taxon>
        <taxon>Teleostei</taxon>
        <taxon>Neoteleostei</taxon>
        <taxon>Acanthomorphata</taxon>
        <taxon>Gobiaria</taxon>
        <taxon>Gobiiformes</taxon>
        <taxon>Gobioidei</taxon>
        <taxon>Gobiidae</taxon>
        <taxon>Benthophilinae</taxon>
        <taxon>Neogobiini</taxon>
        <taxon>Neogobius</taxon>
    </lineage>
</organism>
<dbReference type="SMART" id="SM00284">
    <property type="entry name" value="OLF"/>
    <property type="match status" value="1"/>
</dbReference>
<keyword evidence="6" id="KW-1185">Reference proteome</keyword>
<feature type="domain" description="Olfactomedin-like" evidence="4">
    <location>
        <begin position="130"/>
        <end position="390"/>
    </location>
</feature>
<evidence type="ECO:0000313" key="6">
    <source>
        <dbReference type="Proteomes" id="UP000694523"/>
    </source>
</evidence>
<dbReference type="GO" id="GO:0005615">
    <property type="term" value="C:extracellular space"/>
    <property type="evidence" value="ECO:0007669"/>
    <property type="project" value="TreeGrafter"/>
</dbReference>
<evidence type="ECO:0000256" key="2">
    <source>
        <dbReference type="ARBA" id="ARBA00022525"/>
    </source>
</evidence>
<dbReference type="PANTHER" id="PTHR23192">
    <property type="entry name" value="OLFACTOMEDIN-RELATED"/>
    <property type="match status" value="1"/>
</dbReference>
<dbReference type="GO" id="GO:0007165">
    <property type="term" value="P:signal transduction"/>
    <property type="evidence" value="ECO:0007669"/>
    <property type="project" value="TreeGrafter"/>
</dbReference>
<reference evidence="5" key="1">
    <citation type="submission" date="2025-08" db="UniProtKB">
        <authorList>
            <consortium name="Ensembl"/>
        </authorList>
    </citation>
    <scope>IDENTIFICATION</scope>
</reference>
<evidence type="ECO:0000256" key="1">
    <source>
        <dbReference type="ARBA" id="ARBA00004613"/>
    </source>
</evidence>
<name>A0A8C6TEM5_9GOBI</name>
<dbReference type="PROSITE" id="PS51132">
    <property type="entry name" value="OLF"/>
    <property type="match status" value="1"/>
</dbReference>
<dbReference type="InterPro" id="IPR003112">
    <property type="entry name" value="Olfac-like_dom"/>
</dbReference>
<proteinExistence type="predicted"/>
<comment type="subcellular location">
    <subcellularLocation>
        <location evidence="1">Secreted</location>
    </subcellularLocation>
</comment>
<evidence type="ECO:0000256" key="3">
    <source>
        <dbReference type="PROSITE-ProRule" id="PRU00446"/>
    </source>
</evidence>
<keyword evidence="2" id="KW-0964">Secreted</keyword>
<dbReference type="AlphaFoldDB" id="A0A8C6TEM5"/>
<comment type="caution">
    <text evidence="3">Lacks conserved residue(s) required for the propagation of feature annotation.</text>
</comment>